<evidence type="ECO:0000256" key="7">
    <source>
        <dbReference type="RuleBase" id="RU003862"/>
    </source>
</evidence>
<reference evidence="10" key="2">
    <citation type="submission" date="2025-08" db="UniProtKB">
        <authorList>
            <consortium name="RefSeq"/>
        </authorList>
    </citation>
    <scope>IDENTIFICATION</scope>
    <source>
        <tissue evidence="10">Leaf</tissue>
    </source>
</reference>
<evidence type="ECO:0000256" key="1">
    <source>
        <dbReference type="ARBA" id="ARBA00001974"/>
    </source>
</evidence>
<evidence type="ECO:0000313" key="9">
    <source>
        <dbReference type="Proteomes" id="UP000694864"/>
    </source>
</evidence>
<evidence type="ECO:0000256" key="3">
    <source>
        <dbReference type="ARBA" id="ARBA00006743"/>
    </source>
</evidence>
<dbReference type="Pfam" id="PF02219">
    <property type="entry name" value="MTHFR"/>
    <property type="match status" value="1"/>
</dbReference>
<keyword evidence="5 7" id="KW-0274">FAD</keyword>
<feature type="domain" description="MTHFR SAM-binding regulatory" evidence="8">
    <location>
        <begin position="116"/>
        <end position="151"/>
    </location>
</feature>
<dbReference type="InterPro" id="IPR029041">
    <property type="entry name" value="FAD-linked_oxidoreductase-like"/>
</dbReference>
<gene>
    <name evidence="10" type="primary">LOC104745186</name>
</gene>
<keyword evidence="4 7" id="KW-0285">Flavoprotein</keyword>
<evidence type="ECO:0000256" key="4">
    <source>
        <dbReference type="ARBA" id="ARBA00022630"/>
    </source>
</evidence>
<evidence type="ECO:0000256" key="2">
    <source>
        <dbReference type="ARBA" id="ARBA00004777"/>
    </source>
</evidence>
<dbReference type="Proteomes" id="UP000694864">
    <property type="component" value="Chromosome 2"/>
</dbReference>
<dbReference type="SUPFAM" id="SSF51730">
    <property type="entry name" value="FAD-linked oxidoreductase"/>
    <property type="match status" value="1"/>
</dbReference>
<keyword evidence="9" id="KW-1185">Reference proteome</keyword>
<dbReference type="GeneID" id="104745186"/>
<proteinExistence type="inferred from homology"/>
<dbReference type="PANTHER" id="PTHR45754:SF4">
    <property type="entry name" value="METHYLENETETRAHYDROFOLATE REDUCTASE (NADH) 1"/>
    <property type="match status" value="1"/>
</dbReference>
<dbReference type="RefSeq" id="XP_010464689.1">
    <property type="nucleotide sequence ID" value="XM_010466387.1"/>
</dbReference>
<comment type="cofactor">
    <cofactor evidence="1 7">
        <name>FAD</name>
        <dbReference type="ChEBI" id="CHEBI:57692"/>
    </cofactor>
</comment>
<keyword evidence="6 7" id="KW-0560">Oxidoreductase</keyword>
<evidence type="ECO:0000256" key="5">
    <source>
        <dbReference type="ARBA" id="ARBA00022827"/>
    </source>
</evidence>
<sequence>MLPYIVWSLTDIPSAISLGVPEDPPPISLSRSLRGCRRLTTLLRRYPGYPEAHPDVIEANGLATPESYQSDLAYLKKKVDVGADLIVTLLFYDTDIFLKFVNDCRQIGINQGQTVLKSYISRTKGWNDFPHGRWGDSCSASYSTLSDYQVHAFGTFERDREGYMHLGQ</sequence>
<comment type="pathway">
    <text evidence="2 7">One-carbon metabolism; tetrahydrofolate interconversion.</text>
</comment>
<evidence type="ECO:0000259" key="8">
    <source>
        <dbReference type="Pfam" id="PF21895"/>
    </source>
</evidence>
<organism evidence="9 10">
    <name type="scientific">Camelina sativa</name>
    <name type="common">False flax</name>
    <name type="synonym">Myagrum sativum</name>
    <dbReference type="NCBI Taxonomy" id="90675"/>
    <lineage>
        <taxon>Eukaryota</taxon>
        <taxon>Viridiplantae</taxon>
        <taxon>Streptophyta</taxon>
        <taxon>Embryophyta</taxon>
        <taxon>Tracheophyta</taxon>
        <taxon>Spermatophyta</taxon>
        <taxon>Magnoliopsida</taxon>
        <taxon>eudicotyledons</taxon>
        <taxon>Gunneridae</taxon>
        <taxon>Pentapetalae</taxon>
        <taxon>rosids</taxon>
        <taxon>malvids</taxon>
        <taxon>Brassicales</taxon>
        <taxon>Brassicaceae</taxon>
        <taxon>Camelineae</taxon>
        <taxon>Camelina</taxon>
    </lineage>
</organism>
<evidence type="ECO:0000256" key="6">
    <source>
        <dbReference type="ARBA" id="ARBA00023002"/>
    </source>
</evidence>
<name>A0ABM0W2B3_CAMSA</name>
<dbReference type="InterPro" id="IPR003171">
    <property type="entry name" value="Mehydrof_redctse-like"/>
</dbReference>
<comment type="similarity">
    <text evidence="3 7">Belongs to the methylenetetrahydrofolate reductase family.</text>
</comment>
<dbReference type="Pfam" id="PF21895">
    <property type="entry name" value="MTHFR_C"/>
    <property type="match status" value="1"/>
</dbReference>
<reference evidence="9" key="1">
    <citation type="journal article" date="2014" name="Nat. Commun.">
        <title>The emerging biofuel crop Camelina sativa retains a highly undifferentiated hexaploid genome structure.</title>
        <authorList>
            <person name="Kagale S."/>
            <person name="Koh C."/>
            <person name="Nixon J."/>
            <person name="Bollina V."/>
            <person name="Clarke W.E."/>
            <person name="Tuteja R."/>
            <person name="Spillane C."/>
            <person name="Robinson S.J."/>
            <person name="Links M.G."/>
            <person name="Clarke C."/>
            <person name="Higgins E.E."/>
            <person name="Huebert T."/>
            <person name="Sharpe A.G."/>
            <person name="Parkin I.A."/>
        </authorList>
    </citation>
    <scope>NUCLEOTIDE SEQUENCE [LARGE SCALE GENOMIC DNA]</scope>
    <source>
        <strain evidence="9">cv. DH55</strain>
    </source>
</reference>
<dbReference type="InterPro" id="IPR053806">
    <property type="entry name" value="MTHFR_C"/>
</dbReference>
<evidence type="ECO:0000313" key="10">
    <source>
        <dbReference type="RefSeq" id="XP_010464689.1"/>
    </source>
</evidence>
<accession>A0ABM0W2B3</accession>
<dbReference type="PANTHER" id="PTHR45754">
    <property type="entry name" value="METHYLENETETRAHYDROFOLATE REDUCTASE"/>
    <property type="match status" value="1"/>
</dbReference>
<dbReference type="Gene3D" id="3.20.20.220">
    <property type="match status" value="1"/>
</dbReference>
<protein>
    <recommendedName>
        <fullName evidence="7">Methylenetetrahydrofolate reductase</fullName>
    </recommendedName>
</protein>